<comment type="caution">
    <text evidence="2">The sequence shown here is derived from an EMBL/GenBank/DDBJ whole genome shotgun (WGS) entry which is preliminary data.</text>
</comment>
<feature type="region of interest" description="Disordered" evidence="1">
    <location>
        <begin position="196"/>
        <end position="220"/>
    </location>
</feature>
<dbReference type="EMBL" id="JABEBT010000041">
    <property type="protein sequence ID" value="KAF7635544.1"/>
    <property type="molecule type" value="Genomic_DNA"/>
</dbReference>
<feature type="compositionally biased region" description="Acidic residues" evidence="1">
    <location>
        <begin position="205"/>
        <end position="220"/>
    </location>
</feature>
<evidence type="ECO:0000256" key="1">
    <source>
        <dbReference type="SAM" id="MobiDB-lite"/>
    </source>
</evidence>
<name>A0A8S9ZQ10_9BILA</name>
<accession>A0A8S9ZQ10</accession>
<protein>
    <submittedName>
        <fullName evidence="2">Uncharacterized protein</fullName>
    </submittedName>
</protein>
<evidence type="ECO:0000313" key="3">
    <source>
        <dbReference type="Proteomes" id="UP000605970"/>
    </source>
</evidence>
<sequence>MTRKIAIKMAPTILNPTNNFASRGSSICSDGPAPSTPSKPILPTIGTAMNFRTLNKNNNTLIYSTNKTINEGTVQRGALKRRCDTQTTGYFLTNNLIYSQQIKAKTTATTNNSNNNNNADPHGYLPSKLNFSENSYLLPSTSSTSLTTSALNGAANTFNNLKNLNRIIRPISIDEVIIKDINPDVFLQLTHPKLSETKKKKTSIEEEETEDEEEIGEEDEEGINTFVCARINNPWNGKRNAPTKKQKNINVKNKSLETITTTNNNNNNNGYVQYVANVLSRYSTTL</sequence>
<dbReference type="AlphaFoldDB" id="A0A8S9ZQ10"/>
<proteinExistence type="predicted"/>
<gene>
    <name evidence="2" type="ORF">Mgra_00005086</name>
</gene>
<evidence type="ECO:0000313" key="2">
    <source>
        <dbReference type="EMBL" id="KAF7635544.1"/>
    </source>
</evidence>
<dbReference type="Proteomes" id="UP000605970">
    <property type="component" value="Unassembled WGS sequence"/>
</dbReference>
<organism evidence="2 3">
    <name type="scientific">Meloidogyne graminicola</name>
    <dbReference type="NCBI Taxonomy" id="189291"/>
    <lineage>
        <taxon>Eukaryota</taxon>
        <taxon>Metazoa</taxon>
        <taxon>Ecdysozoa</taxon>
        <taxon>Nematoda</taxon>
        <taxon>Chromadorea</taxon>
        <taxon>Rhabditida</taxon>
        <taxon>Tylenchina</taxon>
        <taxon>Tylenchomorpha</taxon>
        <taxon>Tylenchoidea</taxon>
        <taxon>Meloidogynidae</taxon>
        <taxon>Meloidogyninae</taxon>
        <taxon>Meloidogyne</taxon>
    </lineage>
</organism>
<keyword evidence="3" id="KW-1185">Reference proteome</keyword>
<reference evidence="2" key="1">
    <citation type="journal article" date="2020" name="Ecol. Evol.">
        <title>Genome structure and content of the rice root-knot nematode (Meloidogyne graminicola).</title>
        <authorList>
            <person name="Phan N.T."/>
            <person name="Danchin E.G.J."/>
            <person name="Klopp C."/>
            <person name="Perfus-Barbeoch L."/>
            <person name="Kozlowski D.K."/>
            <person name="Koutsovoulos G.D."/>
            <person name="Lopez-Roques C."/>
            <person name="Bouchez O."/>
            <person name="Zahm M."/>
            <person name="Besnard G."/>
            <person name="Bellafiore S."/>
        </authorList>
    </citation>
    <scope>NUCLEOTIDE SEQUENCE</scope>
    <source>
        <strain evidence="2">VN-18</strain>
    </source>
</reference>